<reference evidence="6" key="2">
    <citation type="submission" date="2025-08" db="UniProtKB">
        <authorList>
            <consortium name="RefSeq"/>
        </authorList>
    </citation>
    <scope>IDENTIFICATION</scope>
    <source>
        <tissue evidence="6">Leaf</tissue>
    </source>
</reference>
<organism evidence="5 6">
    <name type="scientific">Nicotiana tabacum</name>
    <name type="common">Common tobacco</name>
    <dbReference type="NCBI Taxonomy" id="4097"/>
    <lineage>
        <taxon>Eukaryota</taxon>
        <taxon>Viridiplantae</taxon>
        <taxon>Streptophyta</taxon>
        <taxon>Embryophyta</taxon>
        <taxon>Tracheophyta</taxon>
        <taxon>Spermatophyta</taxon>
        <taxon>Magnoliopsida</taxon>
        <taxon>eudicotyledons</taxon>
        <taxon>Gunneridae</taxon>
        <taxon>Pentapetalae</taxon>
        <taxon>asterids</taxon>
        <taxon>lamiids</taxon>
        <taxon>Solanales</taxon>
        <taxon>Solanaceae</taxon>
        <taxon>Nicotianoideae</taxon>
        <taxon>Nicotianeae</taxon>
        <taxon>Nicotiana</taxon>
    </lineage>
</organism>
<dbReference type="InterPro" id="IPR000719">
    <property type="entry name" value="Prot_kinase_dom"/>
</dbReference>
<dbReference type="Proteomes" id="UP000790787">
    <property type="component" value="Chromosome 24"/>
</dbReference>
<dbReference type="InterPro" id="IPR050823">
    <property type="entry name" value="Plant_Ser_Thr_Prot_Kinase"/>
</dbReference>
<dbReference type="GeneID" id="107760126"/>
<protein>
    <submittedName>
        <fullName evidence="6">Probable receptor-like protein kinase At3g55450</fullName>
    </submittedName>
    <submittedName>
        <fullName evidence="6">Serine/threonine-protein kinase PBL1</fullName>
    </submittedName>
</protein>
<dbReference type="OMA" id="CKEAASP"/>
<evidence type="ECO:0000313" key="6">
    <source>
        <dbReference type="RefSeq" id="XP_016433630.1"/>
    </source>
</evidence>
<dbReference type="RefSeq" id="XP_016433630.1">
    <property type="nucleotide sequence ID" value="XM_016578144.1"/>
</dbReference>
<keyword evidence="6" id="KW-0808">Transferase</keyword>
<dbReference type="Pfam" id="PF07714">
    <property type="entry name" value="PK_Tyr_Ser-Thr"/>
    <property type="match status" value="1"/>
</dbReference>
<reference evidence="5" key="1">
    <citation type="journal article" date="2014" name="Nat. Commun.">
        <title>The tobacco genome sequence and its comparison with those of tomato and potato.</title>
        <authorList>
            <person name="Sierro N."/>
            <person name="Battey J.N."/>
            <person name="Ouadi S."/>
            <person name="Bakaher N."/>
            <person name="Bovet L."/>
            <person name="Willig A."/>
            <person name="Goepfert S."/>
            <person name="Peitsch M.C."/>
            <person name="Ivanov N.V."/>
        </authorList>
    </citation>
    <scope>NUCLEOTIDE SEQUENCE [LARGE SCALE GENOMIC DNA]</scope>
</reference>
<dbReference type="Gene3D" id="1.10.510.10">
    <property type="entry name" value="Transferase(Phosphotransferase) domain 1"/>
    <property type="match status" value="1"/>
</dbReference>
<comment type="subcellular location">
    <subcellularLocation>
        <location evidence="1">Cell membrane</location>
    </subcellularLocation>
</comment>
<accession>A0A1S3X0W2</accession>
<dbReference type="GO" id="GO:0005524">
    <property type="term" value="F:ATP binding"/>
    <property type="evidence" value="ECO:0007669"/>
    <property type="project" value="InterPro"/>
</dbReference>
<dbReference type="AlphaFoldDB" id="A0A1S3X0W2"/>
<keyword evidence="6" id="KW-0418">Kinase</keyword>
<dbReference type="OrthoDB" id="1915767at2759"/>
<keyword evidence="5" id="KW-1185">Reference proteome</keyword>
<name>A0A1S3X0W2_TOBAC</name>
<keyword evidence="2" id="KW-1003">Cell membrane</keyword>
<dbReference type="InterPro" id="IPR001245">
    <property type="entry name" value="Ser-Thr/Tyr_kinase_cat_dom"/>
</dbReference>
<feature type="compositionally biased region" description="Basic residues" evidence="3">
    <location>
        <begin position="8"/>
        <end position="22"/>
    </location>
</feature>
<dbReference type="Gene3D" id="3.30.200.20">
    <property type="entry name" value="Phosphorylase Kinase, domain 1"/>
    <property type="match status" value="1"/>
</dbReference>
<feature type="region of interest" description="Disordered" evidence="3">
    <location>
        <begin position="535"/>
        <end position="554"/>
    </location>
</feature>
<dbReference type="PaxDb" id="4097-A0A1S3X0W2"/>
<dbReference type="InterPro" id="IPR011009">
    <property type="entry name" value="Kinase-like_dom_sf"/>
</dbReference>
<feature type="compositionally biased region" description="Pro residues" evidence="3">
    <location>
        <begin position="147"/>
        <end position="156"/>
    </location>
</feature>
<feature type="compositionally biased region" description="Polar residues" evidence="3">
    <location>
        <begin position="57"/>
        <end position="79"/>
    </location>
</feature>
<evidence type="ECO:0000256" key="3">
    <source>
        <dbReference type="SAM" id="MobiDB-lite"/>
    </source>
</evidence>
<gene>
    <name evidence="6" type="primary">LOC107760126</name>
</gene>
<feature type="domain" description="Protein kinase" evidence="4">
    <location>
        <begin position="178"/>
        <end position="456"/>
    </location>
</feature>
<dbReference type="SUPFAM" id="SSF56112">
    <property type="entry name" value="Protein kinase-like (PK-like)"/>
    <property type="match status" value="1"/>
</dbReference>
<evidence type="ECO:0000313" key="5">
    <source>
        <dbReference type="Proteomes" id="UP000790787"/>
    </source>
</evidence>
<keyword evidence="2" id="KW-0472">Membrane</keyword>
<feature type="compositionally biased region" description="Polar residues" evidence="3">
    <location>
        <begin position="121"/>
        <end position="141"/>
    </location>
</feature>
<sequence>MGCFTVSKSKKKMSKQSIHIKRVNPQEQSPTALPEPQIHTRSLHSAPPSFRTRVKPVQSNNGVTSSRTRALSAPSSMDSAEQDALASNEYEEHEELRSRVGSTKEYCSPVPQPLPLPSPQNASASLRTMRSFKVGNTSGPLNASGPLPLPPVLPPTLPSTGTLRNFSFDEIAAACHHFSPERCMSEGLSSVIYRASFGDDASGSKKLEATITRLHPSSQGLKEFVNEVNTLASLQHSSLCKLTGFHAREGSEHRMLVFERLFHGSLDRLLFGRSDGPPIDWNARTKIALCAAQGLTFLHEEGPFQAMFHEFSTGNIQIDKDFSAKLSGYGCITNIQETEISCNSVALANLSQETLETGLLTPKSNVWSFGIVLLELLTGRKNLDGRYSKEERNLVKWSRPFLADDGRLSLIMDPQLKGRFPPKAARTVADIAQRCLQKDPSERPTMRTIVDQLKAVQVMKCPSRFPLQEPVAVGGKHMSKSPSMNGIITPAPRLSFSPSLPITRASASPSKSSTQPSSRPSLTCSYSFSLEDLDRLESRRSSSSSFRRSSVEGF</sequence>
<feature type="region of interest" description="Disordered" evidence="3">
    <location>
        <begin position="473"/>
        <end position="492"/>
    </location>
</feature>
<feature type="region of interest" description="Disordered" evidence="3">
    <location>
        <begin position="1"/>
        <end position="156"/>
    </location>
</feature>
<dbReference type="RefSeq" id="XP_016433630.1">
    <property type="nucleotide sequence ID" value="XM_016578144.2"/>
</dbReference>
<evidence type="ECO:0000259" key="4">
    <source>
        <dbReference type="PROSITE" id="PS50011"/>
    </source>
</evidence>
<proteinExistence type="predicted"/>
<dbReference type="KEGG" id="nta:107760126"/>
<dbReference type="GO" id="GO:0004672">
    <property type="term" value="F:protein kinase activity"/>
    <property type="evidence" value="ECO:0007669"/>
    <property type="project" value="InterPro"/>
</dbReference>
<dbReference type="PROSITE" id="PS50011">
    <property type="entry name" value="PROTEIN_KINASE_DOM"/>
    <property type="match status" value="1"/>
</dbReference>
<dbReference type="SMR" id="A0A1S3X0W2"/>
<dbReference type="PANTHER" id="PTHR45621">
    <property type="entry name" value="OS01G0588500 PROTEIN-RELATED"/>
    <property type="match status" value="1"/>
</dbReference>
<evidence type="ECO:0000256" key="2">
    <source>
        <dbReference type="ARBA" id="ARBA00022475"/>
    </source>
</evidence>
<feature type="region of interest" description="Disordered" evidence="3">
    <location>
        <begin position="499"/>
        <end position="524"/>
    </location>
</feature>
<evidence type="ECO:0000256" key="1">
    <source>
        <dbReference type="ARBA" id="ARBA00004236"/>
    </source>
</evidence>
<dbReference type="GO" id="GO:0005886">
    <property type="term" value="C:plasma membrane"/>
    <property type="evidence" value="ECO:0007669"/>
    <property type="project" value="UniProtKB-SubCell"/>
</dbReference>
<feature type="compositionally biased region" description="Low complexity" evidence="3">
    <location>
        <begin position="503"/>
        <end position="521"/>
    </location>
</feature>